<dbReference type="SMART" id="SM00129">
    <property type="entry name" value="KISc"/>
    <property type="match status" value="1"/>
</dbReference>
<dbReference type="InterPro" id="IPR027417">
    <property type="entry name" value="P-loop_NTPase"/>
</dbReference>
<dbReference type="Pfam" id="PF12836">
    <property type="entry name" value="HHH_3"/>
    <property type="match status" value="1"/>
</dbReference>
<evidence type="ECO:0000256" key="5">
    <source>
        <dbReference type="SAM" id="MobiDB-lite"/>
    </source>
</evidence>
<dbReference type="GeneID" id="120271780"/>
<evidence type="ECO:0000256" key="2">
    <source>
        <dbReference type="ARBA" id="ARBA00023175"/>
    </source>
</evidence>
<dbReference type="GO" id="GO:0005875">
    <property type="term" value="C:microtubule associated complex"/>
    <property type="evidence" value="ECO:0007669"/>
    <property type="project" value="TreeGrafter"/>
</dbReference>
<dbReference type="FunFam" id="1.10.150.280:FF:000003">
    <property type="entry name" value="Kinesin-like protein KIN-10C"/>
    <property type="match status" value="1"/>
</dbReference>
<dbReference type="Gene3D" id="1.10.150.280">
    <property type="entry name" value="AF1531-like domain"/>
    <property type="match status" value="1"/>
</dbReference>
<feature type="region of interest" description="Disordered" evidence="5">
    <location>
        <begin position="381"/>
        <end position="411"/>
    </location>
</feature>
<dbReference type="InterPro" id="IPR010994">
    <property type="entry name" value="RuvA_2-like"/>
</dbReference>
<dbReference type="AlphaFoldDB" id="A0AB40C3N6"/>
<dbReference type="GO" id="GO:0007018">
    <property type="term" value="P:microtubule-based movement"/>
    <property type="evidence" value="ECO:0007669"/>
    <property type="project" value="InterPro"/>
</dbReference>
<dbReference type="GO" id="GO:0051231">
    <property type="term" value="P:spindle elongation"/>
    <property type="evidence" value="ECO:0007669"/>
    <property type="project" value="TreeGrafter"/>
</dbReference>
<reference evidence="8" key="1">
    <citation type="submission" date="2025-08" db="UniProtKB">
        <authorList>
            <consortium name="RefSeq"/>
        </authorList>
    </citation>
    <scope>IDENTIFICATION</scope>
</reference>
<dbReference type="Proteomes" id="UP001515500">
    <property type="component" value="Chromosome 11"/>
</dbReference>
<keyword evidence="1" id="KW-0493">Microtubule</keyword>
<dbReference type="PROSITE" id="PS50067">
    <property type="entry name" value="KINESIN_MOTOR_2"/>
    <property type="match status" value="1"/>
</dbReference>
<accession>A0AB40C3N6</accession>
<keyword evidence="2 4" id="KW-0505">Motor protein</keyword>
<keyword evidence="7" id="KW-1185">Reference proteome</keyword>
<dbReference type="InterPro" id="IPR001752">
    <property type="entry name" value="Kinesin_motor_dom"/>
</dbReference>
<gene>
    <name evidence="8" type="primary">LOC120271780</name>
</gene>
<evidence type="ECO:0000256" key="1">
    <source>
        <dbReference type="ARBA" id="ARBA00022701"/>
    </source>
</evidence>
<dbReference type="SUPFAM" id="SSF52540">
    <property type="entry name" value="P-loop containing nucleoside triphosphate hydrolases"/>
    <property type="match status" value="1"/>
</dbReference>
<evidence type="ECO:0000259" key="6">
    <source>
        <dbReference type="PROSITE" id="PS50067"/>
    </source>
</evidence>
<proteinExistence type="inferred from homology"/>
<keyword evidence="4" id="KW-0547">Nucleotide-binding</keyword>
<dbReference type="Pfam" id="PF00225">
    <property type="entry name" value="Kinesin"/>
    <property type="match status" value="1"/>
</dbReference>
<keyword evidence="4" id="KW-0067">ATP-binding</keyword>
<dbReference type="InterPro" id="IPR027640">
    <property type="entry name" value="Kinesin-like_fam"/>
</dbReference>
<sequence length="714" mass="79131">MGLLFFHSLQRSQIQNFESLGVWALPSATITGDSVKHRSQHLPHRHGVRVVGKIRPFIDKDPSLLNRSQVSVVKADGGHAVISFTDHSASRYESYKLDWCYEQDERIDQIFSKEIKPLLCGVLRGSNACVLGHGARRSGKTHTIQGSEENSGLAPMAVFELLALVEESGGGSVSISCYEVNQDHIYDVLEPKEQEVLVLEDAGRRIQLKGLSRVPVKSVSDFKRTYFKRCNSDAQLRSHKGLIIYVATVDKETNTNHLGKINFIDLAGYEDVKRIIDPKPHLSESAKINKSLFQLLNVVYALNANETYVPYRESKLTRLMQDFMCKSSSAVLLTCLNPVLCQDTAHVVSMASRSCQVVNQYRHDSSRKHKSSLWQGLPCSPSAGRTGSMNSSTKKNENIHFGSMGKKGNNATPMTKKGVGFTPAAYGRFVEFIKSLLFPKCRAVQQRKVRHFQPGSVEKDTKDMPLRKLFDGSSRITASTQDEVLIASEAVEHSSQEEVECISQVVEHSSSDEAALTLSNTIKELERVDVVPATEPSVIQTINKTAISDPLDDLKKDNSNIGESSPPLSERIREISNSLRLLSCQPLGVNTPQPDALFTKGVNVDHMDSKTPVPFNLNLDENSAFGNTFTPQDRLRTRSTGLKKSLVHECLAFLNSANKEELKSLKGIGEKRASHIIELRESETEPFKDVDDIKALGLSSRQVEDMITSVLGAI</sequence>
<dbReference type="GO" id="GO:0005524">
    <property type="term" value="F:ATP binding"/>
    <property type="evidence" value="ECO:0007669"/>
    <property type="project" value="UniProtKB-UniRule"/>
</dbReference>
<dbReference type="GO" id="GO:0007052">
    <property type="term" value="P:mitotic spindle organization"/>
    <property type="evidence" value="ECO:0007669"/>
    <property type="project" value="TreeGrafter"/>
</dbReference>
<dbReference type="InterPro" id="IPR036961">
    <property type="entry name" value="Kinesin_motor_dom_sf"/>
</dbReference>
<dbReference type="GO" id="GO:0005874">
    <property type="term" value="C:microtubule"/>
    <property type="evidence" value="ECO:0007669"/>
    <property type="project" value="UniProtKB-KW"/>
</dbReference>
<dbReference type="PRINTS" id="PR00380">
    <property type="entry name" value="KINESINHEAVY"/>
</dbReference>
<evidence type="ECO:0000313" key="7">
    <source>
        <dbReference type="Proteomes" id="UP001515500"/>
    </source>
</evidence>
<name>A0AB40C3N6_DIOCR</name>
<evidence type="ECO:0000256" key="3">
    <source>
        <dbReference type="ARBA" id="ARBA00061615"/>
    </source>
</evidence>
<dbReference type="GO" id="GO:0008017">
    <property type="term" value="F:microtubule binding"/>
    <property type="evidence" value="ECO:0007669"/>
    <property type="project" value="InterPro"/>
</dbReference>
<evidence type="ECO:0000313" key="8">
    <source>
        <dbReference type="RefSeq" id="XP_039134389.1"/>
    </source>
</evidence>
<dbReference type="PANTHER" id="PTHR47969:SF9">
    <property type="entry name" value="KINESIN-LIKE PROTEIN"/>
    <property type="match status" value="1"/>
</dbReference>
<organism evidence="7 8">
    <name type="scientific">Dioscorea cayennensis subsp. rotundata</name>
    <name type="common">White Guinea yam</name>
    <name type="synonym">Dioscorea rotundata</name>
    <dbReference type="NCBI Taxonomy" id="55577"/>
    <lineage>
        <taxon>Eukaryota</taxon>
        <taxon>Viridiplantae</taxon>
        <taxon>Streptophyta</taxon>
        <taxon>Embryophyta</taxon>
        <taxon>Tracheophyta</taxon>
        <taxon>Spermatophyta</taxon>
        <taxon>Magnoliopsida</taxon>
        <taxon>Liliopsida</taxon>
        <taxon>Dioscoreales</taxon>
        <taxon>Dioscoreaceae</taxon>
        <taxon>Dioscorea</taxon>
    </lineage>
</organism>
<dbReference type="SUPFAM" id="SSF47781">
    <property type="entry name" value="RuvA domain 2-like"/>
    <property type="match status" value="1"/>
</dbReference>
<evidence type="ECO:0000256" key="4">
    <source>
        <dbReference type="PROSITE-ProRule" id="PRU00283"/>
    </source>
</evidence>
<dbReference type="RefSeq" id="XP_039134389.1">
    <property type="nucleotide sequence ID" value="XM_039278455.1"/>
</dbReference>
<feature type="compositionally biased region" description="Polar residues" evidence="5">
    <location>
        <begin position="383"/>
        <end position="393"/>
    </location>
</feature>
<dbReference type="GO" id="GO:0003777">
    <property type="term" value="F:microtubule motor activity"/>
    <property type="evidence" value="ECO:0007669"/>
    <property type="project" value="InterPro"/>
</dbReference>
<dbReference type="Gene3D" id="3.40.850.10">
    <property type="entry name" value="Kinesin motor domain"/>
    <property type="match status" value="1"/>
</dbReference>
<feature type="binding site" evidence="4">
    <location>
        <begin position="134"/>
        <end position="141"/>
    </location>
    <ligand>
        <name>ATP</name>
        <dbReference type="ChEBI" id="CHEBI:30616"/>
    </ligand>
</feature>
<comment type="similarity">
    <text evidence="3">Belongs to the TRAFAC class myosin-kinesin ATPase superfamily. Kinesin family. KIN-10 subfamily.</text>
</comment>
<feature type="domain" description="Kinesin motor" evidence="6">
    <location>
        <begin position="47"/>
        <end position="357"/>
    </location>
</feature>
<protein>
    <submittedName>
        <fullName evidence="8">Kinesin-like protein KIN-10C</fullName>
    </submittedName>
</protein>
<dbReference type="PANTHER" id="PTHR47969">
    <property type="entry name" value="CHROMOSOME-ASSOCIATED KINESIN KIF4A-RELATED"/>
    <property type="match status" value="1"/>
</dbReference>